<gene>
    <name evidence="3" type="ORF">SAMN06296427_102438</name>
</gene>
<dbReference type="InterPro" id="IPR001296">
    <property type="entry name" value="Glyco_trans_1"/>
</dbReference>
<dbReference type="AlphaFoldDB" id="A0A1W1ZFI3"/>
<protein>
    <submittedName>
        <fullName evidence="3">Glycosyltransferase involved in cell wall bisynthesis</fullName>
    </submittedName>
</protein>
<dbReference type="GO" id="GO:0005975">
    <property type="term" value="P:carbohydrate metabolic process"/>
    <property type="evidence" value="ECO:0007669"/>
    <property type="project" value="InterPro"/>
</dbReference>
<evidence type="ECO:0000313" key="4">
    <source>
        <dbReference type="Proteomes" id="UP000192393"/>
    </source>
</evidence>
<evidence type="ECO:0000259" key="2">
    <source>
        <dbReference type="Pfam" id="PF13439"/>
    </source>
</evidence>
<dbReference type="SUPFAM" id="SSF53756">
    <property type="entry name" value="UDP-Glycosyltransferase/glycogen phosphorylase"/>
    <property type="match status" value="1"/>
</dbReference>
<dbReference type="RefSeq" id="WP_084016576.1">
    <property type="nucleotide sequence ID" value="NZ_FWXS01000002.1"/>
</dbReference>
<dbReference type="GO" id="GO:0016757">
    <property type="term" value="F:glycosyltransferase activity"/>
    <property type="evidence" value="ECO:0007669"/>
    <property type="project" value="InterPro"/>
</dbReference>
<dbReference type="PANTHER" id="PTHR12526:SF572">
    <property type="entry name" value="BLL5144 PROTEIN"/>
    <property type="match status" value="1"/>
</dbReference>
<dbReference type="Pfam" id="PF00534">
    <property type="entry name" value="Glycos_transf_1"/>
    <property type="match status" value="1"/>
</dbReference>
<dbReference type="CDD" id="cd03822">
    <property type="entry name" value="GT4_mannosyltransferase-like"/>
    <property type="match status" value="1"/>
</dbReference>
<dbReference type="PANTHER" id="PTHR12526">
    <property type="entry name" value="GLYCOSYLTRANSFERASE"/>
    <property type="match status" value="1"/>
</dbReference>
<keyword evidence="4" id="KW-1185">Reference proteome</keyword>
<dbReference type="InterPro" id="IPR008928">
    <property type="entry name" value="6-hairpin_glycosidase_sf"/>
</dbReference>
<feature type="domain" description="Glycosyltransferase subfamily 4-like N-terminal" evidence="2">
    <location>
        <begin position="20"/>
        <end position="167"/>
    </location>
</feature>
<feature type="domain" description="Glycosyl transferase family 1" evidence="1">
    <location>
        <begin position="179"/>
        <end position="352"/>
    </location>
</feature>
<dbReference type="InterPro" id="IPR028098">
    <property type="entry name" value="Glyco_trans_4-like_N"/>
</dbReference>
<dbReference type="EMBL" id="FWXS01000002">
    <property type="protein sequence ID" value="SMC46932.1"/>
    <property type="molecule type" value="Genomic_DNA"/>
</dbReference>
<dbReference type="Gene3D" id="1.50.10.10">
    <property type="match status" value="1"/>
</dbReference>
<dbReference type="InterPro" id="IPR012341">
    <property type="entry name" value="6hp_glycosidase-like_sf"/>
</dbReference>
<dbReference type="Proteomes" id="UP000192393">
    <property type="component" value="Unassembled WGS sequence"/>
</dbReference>
<evidence type="ECO:0000313" key="3">
    <source>
        <dbReference type="EMBL" id="SMC46932.1"/>
    </source>
</evidence>
<evidence type="ECO:0000259" key="1">
    <source>
        <dbReference type="Pfam" id="PF00534"/>
    </source>
</evidence>
<keyword evidence="3" id="KW-0808">Transferase</keyword>
<proteinExistence type="predicted"/>
<dbReference type="Gene3D" id="3.40.50.2000">
    <property type="entry name" value="Glycogen Phosphorylase B"/>
    <property type="match status" value="2"/>
</dbReference>
<organism evidence="3 4">
    <name type="scientific">Moheibacter sediminis</name>
    <dbReference type="NCBI Taxonomy" id="1434700"/>
    <lineage>
        <taxon>Bacteria</taxon>
        <taxon>Pseudomonadati</taxon>
        <taxon>Bacteroidota</taxon>
        <taxon>Flavobacteriia</taxon>
        <taxon>Flavobacteriales</taxon>
        <taxon>Weeksellaceae</taxon>
        <taxon>Moheibacter</taxon>
    </lineage>
</organism>
<dbReference type="Pfam" id="PF13439">
    <property type="entry name" value="Glyco_transf_4"/>
    <property type="match status" value="1"/>
</dbReference>
<reference evidence="3 4" key="1">
    <citation type="submission" date="2017-04" db="EMBL/GenBank/DDBJ databases">
        <authorList>
            <person name="Afonso C.L."/>
            <person name="Miller P.J."/>
            <person name="Scott M.A."/>
            <person name="Spackman E."/>
            <person name="Goraichik I."/>
            <person name="Dimitrov K.M."/>
            <person name="Suarez D.L."/>
            <person name="Swayne D.E."/>
        </authorList>
    </citation>
    <scope>NUCLEOTIDE SEQUENCE [LARGE SCALE GENOMIC DNA]</scope>
    <source>
        <strain evidence="3 4">CGMCC 1.12708</strain>
    </source>
</reference>
<accession>A0A1W1ZFI3</accession>
<dbReference type="SUPFAM" id="SSF48208">
    <property type="entry name" value="Six-hairpin glycosidases"/>
    <property type="match status" value="1"/>
</dbReference>
<name>A0A1W1ZFI3_9FLAO</name>
<dbReference type="STRING" id="1434700.SAMN06296427_102438"/>
<sequence length="736" mass="84515">MKNKVAIIGSYLPRKCGIATFSSDLRQHISEDETDAWVIAMNDSETGYTYPSEVKFQIRQNIIRDYISAADFINSNQLDAVYLQHEYGIYGGEYGRFVLQLLKRINVPIFTTLHTVLDTPSNEQKEIMQEIAQHSSKVIVMSERGKKMLKEIYDVENEKIEIIGHGIHNIKKFKTKCYKKELGIEGKKVLLTFGLLSKNKGIETVIESLPKIMEKHPDTIYIVLGASHPHVVKNEGEDYRNSLIMLTNKLKLEKNIIFIDRFVSNEELFSFLQSSDIYVIPYLSKKQITSGTLVYAMGACNAMVSTPFWHAEEALTDERGIFFDFHDSEKLSAIVTDLLSDEEKLKQYQNKACEYSKQFLWENIGKQYISLIQQTEPQNAKFYKIPELNEKSPVFPELNLNHLFNLTDDTGILQHARFHIPNRNHGYCIDDNARALFLTMLLKKKLGENEKVNHICNTYLSFIDHAYNPEAGRFRNFMSYERKWLETEGSEDSQGRTVWALGAVLAHTYNSNILGHVETLFHNSINIIHHLTHPRAISYGLLGVGDYLSKHSDNKNIFELLRTQSQRLLNYFESNSENTEWPWFNDLVTYGNSRIPEAMLCSGYLLNDNKLINKGIQLLDWLIGHQFENEYFSPVGNDGWFSIGQKNQFDQQPLEAHGMIDACLTAAKITNHNKYNHYAKKAFDWFLGDNSHGVSLYDFSTGGCRDGLHISGINKNQGAESTISWLCSLLKIKLHF</sequence>
<dbReference type="OrthoDB" id="9765330at2"/>